<dbReference type="InterPro" id="IPR028973">
    <property type="entry name" value="PhnB-like"/>
</dbReference>
<gene>
    <name evidence="2" type="ORF">GCM10009836_06350</name>
</gene>
<dbReference type="RefSeq" id="WP_344412137.1">
    <property type="nucleotide sequence ID" value="NZ_BAAAQK010000003.1"/>
</dbReference>
<evidence type="ECO:0000313" key="2">
    <source>
        <dbReference type="EMBL" id="GAA1831128.1"/>
    </source>
</evidence>
<evidence type="ECO:0000259" key="1">
    <source>
        <dbReference type="Pfam" id="PF06983"/>
    </source>
</evidence>
<dbReference type="EMBL" id="BAAAQK010000003">
    <property type="protein sequence ID" value="GAA1831128.1"/>
    <property type="molecule type" value="Genomic_DNA"/>
</dbReference>
<dbReference type="Gene3D" id="3.10.180.10">
    <property type="entry name" value="2,3-Dihydroxybiphenyl 1,2-Dioxygenase, domain 1"/>
    <property type="match status" value="1"/>
</dbReference>
<reference evidence="2 3" key="1">
    <citation type="journal article" date="2019" name="Int. J. Syst. Evol. Microbiol.">
        <title>The Global Catalogue of Microorganisms (GCM) 10K type strain sequencing project: providing services to taxonomists for standard genome sequencing and annotation.</title>
        <authorList>
            <consortium name="The Broad Institute Genomics Platform"/>
            <consortium name="The Broad Institute Genome Sequencing Center for Infectious Disease"/>
            <person name="Wu L."/>
            <person name="Ma J."/>
        </authorList>
    </citation>
    <scope>NUCLEOTIDE SEQUENCE [LARGE SCALE GENOMIC DNA]</scope>
    <source>
        <strain evidence="2 3">JCM 16009</strain>
    </source>
</reference>
<protein>
    <submittedName>
        <fullName evidence="2">VOC family protein</fullName>
    </submittedName>
</protein>
<comment type="caution">
    <text evidence="2">The sequence shown here is derived from an EMBL/GenBank/DDBJ whole genome shotgun (WGS) entry which is preliminary data.</text>
</comment>
<sequence length="159" mass="17470">MKQLATCLWFDGQARAAAEFYCSIFPNSRITSVMTYPDGAPGPAGEEMYVEFVLDGAEFAGLNGGPQFPHTEAISIVVPCETSEENDRYYAALVEGGSEQPCGWLKDRFGVSWQVVPLEADAWMRDPDQEKAARTTAAMLQQFGKLDIEALRKAYDGEG</sequence>
<accession>A0ABN2MMM5</accession>
<proteinExistence type="predicted"/>
<dbReference type="PANTHER" id="PTHR33990:SF2">
    <property type="entry name" value="PHNB-LIKE DOMAIN-CONTAINING PROTEIN"/>
    <property type="match status" value="1"/>
</dbReference>
<dbReference type="PIRSF" id="PIRSF021700">
    <property type="entry name" value="3_dmu_93_MTrfase"/>
    <property type="match status" value="1"/>
</dbReference>
<feature type="domain" description="PhnB-like" evidence="1">
    <location>
        <begin position="3"/>
        <end position="116"/>
    </location>
</feature>
<dbReference type="CDD" id="cd06588">
    <property type="entry name" value="PhnB_like"/>
    <property type="match status" value="1"/>
</dbReference>
<dbReference type="InterPro" id="IPR009725">
    <property type="entry name" value="3_dmu_93_MTrfase"/>
</dbReference>
<keyword evidence="3" id="KW-1185">Reference proteome</keyword>
<organism evidence="2 3">
    <name type="scientific">Pseudonocardia ailaonensis</name>
    <dbReference type="NCBI Taxonomy" id="367279"/>
    <lineage>
        <taxon>Bacteria</taxon>
        <taxon>Bacillati</taxon>
        <taxon>Actinomycetota</taxon>
        <taxon>Actinomycetes</taxon>
        <taxon>Pseudonocardiales</taxon>
        <taxon>Pseudonocardiaceae</taxon>
        <taxon>Pseudonocardia</taxon>
    </lineage>
</organism>
<dbReference type="SUPFAM" id="SSF54593">
    <property type="entry name" value="Glyoxalase/Bleomycin resistance protein/Dihydroxybiphenyl dioxygenase"/>
    <property type="match status" value="1"/>
</dbReference>
<name>A0ABN2MMM5_9PSEU</name>
<dbReference type="InterPro" id="IPR029068">
    <property type="entry name" value="Glyas_Bleomycin-R_OHBP_Dase"/>
</dbReference>
<dbReference type="Pfam" id="PF06983">
    <property type="entry name" value="3-dmu-9_3-mt"/>
    <property type="match status" value="1"/>
</dbReference>
<dbReference type="Proteomes" id="UP001500449">
    <property type="component" value="Unassembled WGS sequence"/>
</dbReference>
<evidence type="ECO:0000313" key="3">
    <source>
        <dbReference type="Proteomes" id="UP001500449"/>
    </source>
</evidence>
<dbReference type="PANTHER" id="PTHR33990">
    <property type="entry name" value="PROTEIN YJDN-RELATED"/>
    <property type="match status" value="1"/>
</dbReference>